<reference evidence="1" key="1">
    <citation type="submission" date="2019-02" db="EMBL/GenBank/DDBJ databases">
        <authorList>
            <person name="Lutz S."/>
            <person name="Schori C."/>
            <person name="Ahrens C.H."/>
            <person name="Gueguen E."/>
        </authorList>
    </citation>
    <scope>NUCLEOTIDE SEQUENCE</scope>
    <source>
        <strain evidence="1">Psy35</strain>
    </source>
</reference>
<proteinExistence type="predicted"/>
<evidence type="ECO:0000313" key="2">
    <source>
        <dbReference type="Proteomes" id="UP001163644"/>
    </source>
</evidence>
<accession>A0AA46ZS44</accession>
<sequence length="353" mass="38892">MAATHMRRPTSDARALPERVEPQSVVWDPRLAGGSPVITTRTFGAAVVVLVLMMTLVKRVSEPPKLFGNYASLQWATVQVLNGCLVNGADLLEQRYAEYRALIAKRETDPLAFKFLEFGMGSGEPIPPKGAAASPCNTGGVYHDELAEAQTTANDYATTYAALRPVAEQAERFFRPGLDNEFSPEVNEQLRRLIDQTRIQSIPFRQALEQPQLVVRAQQLQTIEASTGHDQHWHTLRFMLLARQTINALDAMASGASLTPLQLLAMQQSLDNTRLEADAFVKALPRLRAKGDKPPIWSVTTASAKDWLDQLARLQQHWAAGADAPELNKDLADARAGYDLLLTTYNAAVGSDY</sequence>
<dbReference type="EMBL" id="CP036495">
    <property type="protein sequence ID" value="UZA67766.1"/>
    <property type="molecule type" value="Genomic_DNA"/>
</dbReference>
<evidence type="ECO:0000313" key="1">
    <source>
        <dbReference type="EMBL" id="UZA67766.1"/>
    </source>
</evidence>
<organism evidence="1 2">
    <name type="scientific">Pseudomonas viridiflava</name>
    <name type="common">Phytomonas viridiflava</name>
    <dbReference type="NCBI Taxonomy" id="33069"/>
    <lineage>
        <taxon>Bacteria</taxon>
        <taxon>Pseudomonadati</taxon>
        <taxon>Pseudomonadota</taxon>
        <taxon>Gammaproteobacteria</taxon>
        <taxon>Pseudomonadales</taxon>
        <taxon>Pseudomonadaceae</taxon>
        <taxon>Pseudomonas</taxon>
    </lineage>
</organism>
<dbReference type="AlphaFoldDB" id="A0AA46ZS44"/>
<gene>
    <name evidence="1" type="ORF">EZZ81_05820</name>
</gene>
<protein>
    <submittedName>
        <fullName evidence="1">DUF3829 domain-containing protein</fullName>
    </submittedName>
</protein>
<dbReference type="Proteomes" id="UP001163644">
    <property type="component" value="Chromosome"/>
</dbReference>
<dbReference type="InterPro" id="IPR024291">
    <property type="entry name" value="DUF3829"/>
</dbReference>
<dbReference type="Pfam" id="PF12889">
    <property type="entry name" value="DUF3829"/>
    <property type="match status" value="1"/>
</dbReference>
<name>A0AA46ZS44_PSEVI</name>